<gene>
    <name evidence="1" type="ORF">S03H2_28511</name>
</gene>
<comment type="caution">
    <text evidence="1">The sequence shown here is derived from an EMBL/GenBank/DDBJ whole genome shotgun (WGS) entry which is preliminary data.</text>
</comment>
<dbReference type="EMBL" id="BARU01017176">
    <property type="protein sequence ID" value="GAH57257.1"/>
    <property type="molecule type" value="Genomic_DNA"/>
</dbReference>
<evidence type="ECO:0000313" key="1">
    <source>
        <dbReference type="EMBL" id="GAH57257.1"/>
    </source>
</evidence>
<organism evidence="1">
    <name type="scientific">marine sediment metagenome</name>
    <dbReference type="NCBI Taxonomy" id="412755"/>
    <lineage>
        <taxon>unclassified sequences</taxon>
        <taxon>metagenomes</taxon>
        <taxon>ecological metagenomes</taxon>
    </lineage>
</organism>
<protein>
    <submittedName>
        <fullName evidence="1">Uncharacterized protein</fullName>
    </submittedName>
</protein>
<reference evidence="1" key="1">
    <citation type="journal article" date="2014" name="Front. Microbiol.">
        <title>High frequency of phylogenetically diverse reductive dehalogenase-homologous genes in deep subseafloor sedimentary metagenomes.</title>
        <authorList>
            <person name="Kawai M."/>
            <person name="Futagami T."/>
            <person name="Toyoda A."/>
            <person name="Takaki Y."/>
            <person name="Nishi S."/>
            <person name="Hori S."/>
            <person name="Arai W."/>
            <person name="Tsubouchi T."/>
            <person name="Morono Y."/>
            <person name="Uchiyama I."/>
            <person name="Ito T."/>
            <person name="Fujiyama A."/>
            <person name="Inagaki F."/>
            <person name="Takami H."/>
        </authorList>
    </citation>
    <scope>NUCLEOTIDE SEQUENCE</scope>
    <source>
        <strain evidence="1">Expedition CK06-06</strain>
    </source>
</reference>
<proteinExistence type="predicted"/>
<sequence length="72" mass="8435">MYKQHLNPKVAPGLYICSDTGKGIFVMEDLTYRIGKIKVKGKGYKYFQYREGKKVIQKYVGVLAYEERCNYD</sequence>
<name>X1GJ87_9ZZZZ</name>
<dbReference type="AlphaFoldDB" id="X1GJ87"/>
<accession>X1GJ87</accession>